<dbReference type="RefSeq" id="WP_169626387.1">
    <property type="nucleotide sequence ID" value="NZ_JABBNT010000005.1"/>
</dbReference>
<reference evidence="11 12" key="1">
    <citation type="submission" date="2020-04" db="EMBL/GenBank/DDBJ databases">
        <title>Rhodospirillaceae bacterium KN72 isolated from deep sea.</title>
        <authorList>
            <person name="Zhang D.-C."/>
        </authorList>
    </citation>
    <scope>NUCLEOTIDE SEQUENCE [LARGE SCALE GENOMIC DNA]</scope>
    <source>
        <strain evidence="11 12">KN72</strain>
    </source>
</reference>
<dbReference type="InterPro" id="IPR002197">
    <property type="entry name" value="HTH_Fis"/>
</dbReference>
<evidence type="ECO:0000256" key="5">
    <source>
        <dbReference type="ARBA" id="ARBA00023015"/>
    </source>
</evidence>
<accession>A0A7Y0E2E1</accession>
<dbReference type="AlphaFoldDB" id="A0A7Y0E2E1"/>
<dbReference type="SUPFAM" id="SSF52540">
    <property type="entry name" value="P-loop containing nucleoside triphosphate hydrolases"/>
    <property type="match status" value="1"/>
</dbReference>
<dbReference type="PROSITE" id="PS50110">
    <property type="entry name" value="RESPONSE_REGULATORY"/>
    <property type="match status" value="1"/>
</dbReference>
<dbReference type="GO" id="GO:0043565">
    <property type="term" value="F:sequence-specific DNA binding"/>
    <property type="evidence" value="ECO:0007669"/>
    <property type="project" value="InterPro"/>
</dbReference>
<evidence type="ECO:0000256" key="6">
    <source>
        <dbReference type="ARBA" id="ARBA00023159"/>
    </source>
</evidence>
<dbReference type="PROSITE" id="PS00676">
    <property type="entry name" value="SIGMA54_INTERACT_2"/>
    <property type="match status" value="1"/>
</dbReference>
<evidence type="ECO:0000256" key="3">
    <source>
        <dbReference type="ARBA" id="ARBA00022840"/>
    </source>
</evidence>
<dbReference type="SMART" id="SM00448">
    <property type="entry name" value="REC"/>
    <property type="match status" value="1"/>
</dbReference>
<keyword evidence="3" id="KW-0067">ATP-binding</keyword>
<keyword evidence="4" id="KW-0902">Two-component regulatory system</keyword>
<dbReference type="SUPFAM" id="SSF46689">
    <property type="entry name" value="Homeodomain-like"/>
    <property type="match status" value="1"/>
</dbReference>
<dbReference type="Pfam" id="PF25601">
    <property type="entry name" value="AAA_lid_14"/>
    <property type="match status" value="1"/>
</dbReference>
<organism evidence="11 12">
    <name type="scientific">Pacificispira spongiicola</name>
    <dbReference type="NCBI Taxonomy" id="2729598"/>
    <lineage>
        <taxon>Bacteria</taxon>
        <taxon>Pseudomonadati</taxon>
        <taxon>Pseudomonadota</taxon>
        <taxon>Alphaproteobacteria</taxon>
        <taxon>Rhodospirillales</taxon>
        <taxon>Rhodospirillaceae</taxon>
        <taxon>Pacificispira</taxon>
    </lineage>
</organism>
<dbReference type="GO" id="GO:0000160">
    <property type="term" value="P:phosphorelay signal transduction system"/>
    <property type="evidence" value="ECO:0007669"/>
    <property type="project" value="UniProtKB-KW"/>
</dbReference>
<dbReference type="GO" id="GO:0006355">
    <property type="term" value="P:regulation of DNA-templated transcription"/>
    <property type="evidence" value="ECO:0007669"/>
    <property type="project" value="InterPro"/>
</dbReference>
<evidence type="ECO:0000256" key="2">
    <source>
        <dbReference type="ARBA" id="ARBA00022741"/>
    </source>
</evidence>
<keyword evidence="2" id="KW-0547">Nucleotide-binding</keyword>
<sequence>MAHDILIVDDETDIRMQIAGILEDEGYQTREASTSAEALSAVATRQPSLMILDVWLANSELDGLQILEVVKRDHPALPVVMISGHGTFDMAVTATKKGAYDFISKPFKTDVLLLTIDRALEEARLKYENESLRKLSPYGMQNDLVGLSSVIAEIRRSIEKVAPTDSRVLISGPPGSGKGAIARAIHAQSQRRSGRFVSLACASLTEDTLEAALFGTEATKDHPRHVGVLEEAHGGTLLLDEVADMDLATQQKIVRVLHTRKFQRIGGENTVEVNTRVLATTSQDLQALIAEGRFREDLFYRLNVVPLSVPPLAERREDIPMLAAHFMERSAQTKGRSPRPMAPDAIAALQGHDWPGNLWELGNVIERLLLMATGASHDPIHADAVAQALGAGTGENAGSKWDRATEVMSQPLREAREAFEREYLVFHLARFGGNISRTAEFVGMDRAALHRKLKGLGVAGTQRQKTEADG</sequence>
<comment type="caution">
    <text evidence="11">The sequence shown here is derived from an EMBL/GenBank/DDBJ whole genome shotgun (WGS) entry which is preliminary data.</text>
</comment>
<dbReference type="PROSITE" id="PS50045">
    <property type="entry name" value="SIGMA54_INTERACT_4"/>
    <property type="match status" value="1"/>
</dbReference>
<dbReference type="CDD" id="cd17550">
    <property type="entry name" value="REC_NtrX-like"/>
    <property type="match status" value="1"/>
</dbReference>
<evidence type="ECO:0000259" key="10">
    <source>
        <dbReference type="PROSITE" id="PS50110"/>
    </source>
</evidence>
<dbReference type="InterPro" id="IPR009057">
    <property type="entry name" value="Homeodomain-like_sf"/>
</dbReference>
<evidence type="ECO:0000256" key="8">
    <source>
        <dbReference type="PROSITE-ProRule" id="PRU00169"/>
    </source>
</evidence>
<keyword evidence="1 8" id="KW-0597">Phosphoprotein</keyword>
<evidence type="ECO:0000256" key="1">
    <source>
        <dbReference type="ARBA" id="ARBA00022553"/>
    </source>
</evidence>
<dbReference type="Pfam" id="PF00072">
    <property type="entry name" value="Response_reg"/>
    <property type="match status" value="1"/>
</dbReference>
<dbReference type="EMBL" id="JABBNT010000005">
    <property type="protein sequence ID" value="NMM45987.1"/>
    <property type="molecule type" value="Genomic_DNA"/>
</dbReference>
<dbReference type="FunFam" id="3.40.50.300:FF:000006">
    <property type="entry name" value="DNA-binding transcriptional regulator NtrC"/>
    <property type="match status" value="1"/>
</dbReference>
<dbReference type="SUPFAM" id="SSF52172">
    <property type="entry name" value="CheY-like"/>
    <property type="match status" value="1"/>
</dbReference>
<evidence type="ECO:0000313" key="12">
    <source>
        <dbReference type="Proteomes" id="UP000539372"/>
    </source>
</evidence>
<dbReference type="Gene3D" id="3.40.50.300">
    <property type="entry name" value="P-loop containing nucleotide triphosphate hydrolases"/>
    <property type="match status" value="1"/>
</dbReference>
<dbReference type="Pfam" id="PF00158">
    <property type="entry name" value="Sigma54_activat"/>
    <property type="match status" value="1"/>
</dbReference>
<dbReference type="InterPro" id="IPR001789">
    <property type="entry name" value="Sig_transdc_resp-reg_receiver"/>
</dbReference>
<feature type="domain" description="Sigma-54 factor interaction" evidence="9">
    <location>
        <begin position="144"/>
        <end position="370"/>
    </location>
</feature>
<dbReference type="CDD" id="cd00009">
    <property type="entry name" value="AAA"/>
    <property type="match status" value="1"/>
</dbReference>
<keyword evidence="12" id="KW-1185">Reference proteome</keyword>
<dbReference type="FunFam" id="3.40.50.2300:FF:000018">
    <property type="entry name" value="DNA-binding transcriptional regulator NtrC"/>
    <property type="match status" value="1"/>
</dbReference>
<dbReference type="PANTHER" id="PTHR32071:SF17">
    <property type="entry name" value="TRANSCRIPTIONAL REGULATOR (NTRC FAMILY)"/>
    <property type="match status" value="1"/>
</dbReference>
<dbReference type="Gene3D" id="1.10.10.60">
    <property type="entry name" value="Homeodomain-like"/>
    <property type="match status" value="1"/>
</dbReference>
<name>A0A7Y0E2E1_9PROT</name>
<dbReference type="InterPro" id="IPR002078">
    <property type="entry name" value="Sigma_54_int"/>
</dbReference>
<dbReference type="PANTHER" id="PTHR32071">
    <property type="entry name" value="TRANSCRIPTIONAL REGULATORY PROTEIN"/>
    <property type="match status" value="1"/>
</dbReference>
<dbReference type="InterPro" id="IPR025943">
    <property type="entry name" value="Sigma_54_int_dom_ATP-bd_2"/>
</dbReference>
<dbReference type="GO" id="GO:0005524">
    <property type="term" value="F:ATP binding"/>
    <property type="evidence" value="ECO:0007669"/>
    <property type="project" value="UniProtKB-KW"/>
</dbReference>
<dbReference type="InterPro" id="IPR027417">
    <property type="entry name" value="P-loop_NTPase"/>
</dbReference>
<keyword evidence="6" id="KW-0010">Activator</keyword>
<evidence type="ECO:0000256" key="7">
    <source>
        <dbReference type="ARBA" id="ARBA00023163"/>
    </source>
</evidence>
<dbReference type="InterPro" id="IPR011006">
    <property type="entry name" value="CheY-like_superfamily"/>
</dbReference>
<dbReference type="Gene3D" id="1.10.8.60">
    <property type="match status" value="1"/>
</dbReference>
<gene>
    <name evidence="11" type="ORF">HH303_15930</name>
</gene>
<evidence type="ECO:0000313" key="11">
    <source>
        <dbReference type="EMBL" id="NMM45987.1"/>
    </source>
</evidence>
<feature type="domain" description="Response regulatory" evidence="10">
    <location>
        <begin position="4"/>
        <end position="120"/>
    </location>
</feature>
<feature type="modified residue" description="4-aspartylphosphate" evidence="8">
    <location>
        <position position="53"/>
    </location>
</feature>
<proteinExistence type="predicted"/>
<evidence type="ECO:0000256" key="4">
    <source>
        <dbReference type="ARBA" id="ARBA00023012"/>
    </source>
</evidence>
<dbReference type="InterPro" id="IPR058031">
    <property type="entry name" value="AAA_lid_NorR"/>
</dbReference>
<dbReference type="SMART" id="SM00382">
    <property type="entry name" value="AAA"/>
    <property type="match status" value="1"/>
</dbReference>
<evidence type="ECO:0000259" key="9">
    <source>
        <dbReference type="PROSITE" id="PS50045"/>
    </source>
</evidence>
<dbReference type="Gene3D" id="3.40.50.2300">
    <property type="match status" value="1"/>
</dbReference>
<keyword evidence="7" id="KW-0804">Transcription</keyword>
<dbReference type="Pfam" id="PF02954">
    <property type="entry name" value="HTH_8"/>
    <property type="match status" value="1"/>
</dbReference>
<protein>
    <submittedName>
        <fullName evidence="11">Sigma-54-dependent Fis family transcriptional regulator</fullName>
    </submittedName>
</protein>
<dbReference type="FunFam" id="1.10.10.60:FF:000165">
    <property type="entry name" value="Two-component system nitrogen regulation response regulator NtrX"/>
    <property type="match status" value="1"/>
</dbReference>
<keyword evidence="5" id="KW-0805">Transcription regulation</keyword>
<dbReference type="InterPro" id="IPR003593">
    <property type="entry name" value="AAA+_ATPase"/>
</dbReference>
<dbReference type="Proteomes" id="UP000539372">
    <property type="component" value="Unassembled WGS sequence"/>
</dbReference>